<gene>
    <name evidence="3" type="ORF">BGO89_07695</name>
</gene>
<sequence length="415" mass="43859">MHNDDDMIERFLEGQTSNEENEALFSALASDNTLQAEFRTSVGIRRTFEREAATIKAPPAVLDSLMASATASGLIPPAPVVTAPAAGSISGGIIKLFILLGAMVIGAALYPVLFRNDEDATRQRPATAQGIGEPSMNRGVETTPGDASASNDGQHLATPHGAVAPRTTSPTAVMTDGEPVRSSTATVISERPSHRSSSARTTTTSREPAVSNVATLPIQPASTDVATTATDVESEEAPISPSMPIAAFEPTAPDVDSRNATAEPIALSDDTSVDGFSRFEFRFHSQALGRDIGGYIDGVSPWANFGGELGYRFDDISSAGLGFYHVVMPEDTAIFMRWWGSYYRVTPDIGLPFQLRPYIQATIGGCERGVVIAPSIGLTMPVGMFSLSLGADVTALARTTFTVRPAMRLAIGITF</sequence>
<dbReference type="Proteomes" id="UP000184233">
    <property type="component" value="Unassembled WGS sequence"/>
</dbReference>
<proteinExistence type="predicted"/>
<keyword evidence="2" id="KW-1133">Transmembrane helix</keyword>
<evidence type="ECO:0000313" key="4">
    <source>
        <dbReference type="Proteomes" id="UP000184233"/>
    </source>
</evidence>
<name>A0A1M3KZD1_9BACT</name>
<accession>A0A1M3KZD1</accession>
<dbReference type="STRING" id="1895771.BGO89_07695"/>
<dbReference type="AlphaFoldDB" id="A0A1M3KZD1"/>
<feature type="transmembrane region" description="Helical" evidence="2">
    <location>
        <begin position="96"/>
        <end position="114"/>
    </location>
</feature>
<reference evidence="3 4" key="1">
    <citation type="submission" date="2016-09" db="EMBL/GenBank/DDBJ databases">
        <title>Genome-resolved meta-omics ties microbial dynamics to process performance in biotechnology for thiocyanate degradation.</title>
        <authorList>
            <person name="Kantor R.S."/>
            <person name="Huddy R.J."/>
            <person name="Iyer R."/>
            <person name="Thomas B.C."/>
            <person name="Brown C.T."/>
            <person name="Anantharaman K."/>
            <person name="Tringe S."/>
            <person name="Hettich R.L."/>
            <person name="Harrison S.T."/>
            <person name="Banfield J.F."/>
        </authorList>
    </citation>
    <scope>NUCLEOTIDE SEQUENCE [LARGE SCALE GENOMIC DNA]</scope>
    <source>
        <strain evidence="3">59-99</strain>
    </source>
</reference>
<evidence type="ECO:0000256" key="2">
    <source>
        <dbReference type="SAM" id="Phobius"/>
    </source>
</evidence>
<feature type="compositionally biased region" description="Low complexity" evidence="1">
    <location>
        <begin position="195"/>
        <end position="206"/>
    </location>
</feature>
<protein>
    <submittedName>
        <fullName evidence="3">Uncharacterized protein</fullName>
    </submittedName>
</protein>
<evidence type="ECO:0000256" key="1">
    <source>
        <dbReference type="SAM" id="MobiDB-lite"/>
    </source>
</evidence>
<comment type="caution">
    <text evidence="3">The sequence shown here is derived from an EMBL/GenBank/DDBJ whole genome shotgun (WGS) entry which is preliminary data.</text>
</comment>
<keyword evidence="2" id="KW-0812">Transmembrane</keyword>
<evidence type="ECO:0000313" key="3">
    <source>
        <dbReference type="EMBL" id="OJX57843.1"/>
    </source>
</evidence>
<feature type="region of interest" description="Disordered" evidence="1">
    <location>
        <begin position="121"/>
        <end position="239"/>
    </location>
</feature>
<keyword evidence="2" id="KW-0472">Membrane</keyword>
<dbReference type="EMBL" id="MKVH01000021">
    <property type="protein sequence ID" value="OJX57843.1"/>
    <property type="molecule type" value="Genomic_DNA"/>
</dbReference>
<organism evidence="3 4">
    <name type="scientific">Candidatus Kapaibacterium thiocyanatum</name>
    <dbReference type="NCBI Taxonomy" id="1895771"/>
    <lineage>
        <taxon>Bacteria</taxon>
        <taxon>Pseudomonadati</taxon>
        <taxon>Candidatus Kapaibacteriota</taxon>
        <taxon>Candidatus Kapaibacteriia</taxon>
        <taxon>Candidatus Kapaibacteriales</taxon>
        <taxon>Candidatus Kapaibacteriaceae</taxon>
        <taxon>Candidatus Kapaibacterium</taxon>
    </lineage>
</organism>